<comment type="caution">
    <text evidence="1">The sequence shown here is derived from an EMBL/GenBank/DDBJ whole genome shotgun (WGS) entry which is preliminary data.</text>
</comment>
<dbReference type="AlphaFoldDB" id="A0A0F9KW58"/>
<accession>A0A0F9KW58</accession>
<name>A0A0F9KW58_9ZZZZ</name>
<evidence type="ECO:0000313" key="1">
    <source>
        <dbReference type="EMBL" id="KKM86584.1"/>
    </source>
</evidence>
<proteinExistence type="predicted"/>
<protein>
    <submittedName>
        <fullName evidence="1">Uncharacterized protein</fullName>
    </submittedName>
</protein>
<reference evidence="1" key="1">
    <citation type="journal article" date="2015" name="Nature">
        <title>Complex archaea that bridge the gap between prokaryotes and eukaryotes.</title>
        <authorList>
            <person name="Spang A."/>
            <person name="Saw J.H."/>
            <person name="Jorgensen S.L."/>
            <person name="Zaremba-Niedzwiedzka K."/>
            <person name="Martijn J."/>
            <person name="Lind A.E."/>
            <person name="van Eijk R."/>
            <person name="Schleper C."/>
            <person name="Guy L."/>
            <person name="Ettema T.J."/>
        </authorList>
    </citation>
    <scope>NUCLEOTIDE SEQUENCE</scope>
</reference>
<gene>
    <name evidence="1" type="ORF">LCGC14_1277560</name>
</gene>
<dbReference type="EMBL" id="LAZR01007230">
    <property type="protein sequence ID" value="KKM86584.1"/>
    <property type="molecule type" value="Genomic_DNA"/>
</dbReference>
<sequence>MISKEASIHDLIFPMRNVSDKLDDRSLNLWILDEKLVFHNYAASDLPVSKIMEETTSRIRPDILVCTDTQEDVVKSVSLIELKRPFTDKDDPVKQLYKYVNLIREKHKFLDTPIRVNETTMYYCYAICEIDKKVENLLIDKSFIKLPLGLGYFQYNPSRNVFMEVRAYD</sequence>
<organism evidence="1">
    <name type="scientific">marine sediment metagenome</name>
    <dbReference type="NCBI Taxonomy" id="412755"/>
    <lineage>
        <taxon>unclassified sequences</taxon>
        <taxon>metagenomes</taxon>
        <taxon>ecological metagenomes</taxon>
    </lineage>
</organism>